<dbReference type="PANTHER" id="PTHR46580">
    <property type="entry name" value="SENSOR KINASE-RELATED"/>
    <property type="match status" value="1"/>
</dbReference>
<dbReference type="Gene3D" id="2.30.30.100">
    <property type="match status" value="2"/>
</dbReference>
<keyword evidence="1" id="KW-0732">Signal</keyword>
<feature type="region of interest" description="Disordered" evidence="2">
    <location>
        <begin position="475"/>
        <end position="557"/>
    </location>
</feature>
<protein>
    <submittedName>
        <fullName evidence="3">VCBS repeat-containing protein</fullName>
    </submittedName>
</protein>
<dbReference type="AlphaFoldDB" id="A0A538TW37"/>
<dbReference type="SUPFAM" id="SSF69318">
    <property type="entry name" value="Integrin alpha N-terminal domain"/>
    <property type="match status" value="2"/>
</dbReference>
<feature type="compositionally biased region" description="Low complexity" evidence="2">
    <location>
        <begin position="478"/>
        <end position="498"/>
    </location>
</feature>
<comment type="caution">
    <text evidence="3">The sequence shown here is derived from an EMBL/GenBank/DDBJ whole genome shotgun (WGS) entry which is preliminary data.</text>
</comment>
<feature type="compositionally biased region" description="Low complexity" evidence="2">
    <location>
        <begin position="514"/>
        <end position="549"/>
    </location>
</feature>
<organism evidence="3 4">
    <name type="scientific">Eiseniibacteriota bacterium</name>
    <dbReference type="NCBI Taxonomy" id="2212470"/>
    <lineage>
        <taxon>Bacteria</taxon>
        <taxon>Candidatus Eiseniibacteriota</taxon>
    </lineage>
</organism>
<feature type="compositionally biased region" description="Basic residues" evidence="2">
    <location>
        <begin position="501"/>
        <end position="513"/>
    </location>
</feature>
<accession>A0A538TW37</accession>
<evidence type="ECO:0000313" key="3">
    <source>
        <dbReference type="EMBL" id="TMQ67843.1"/>
    </source>
</evidence>
<evidence type="ECO:0000256" key="1">
    <source>
        <dbReference type="ARBA" id="ARBA00022729"/>
    </source>
</evidence>
<proteinExistence type="predicted"/>
<dbReference type="Gene3D" id="2.130.10.130">
    <property type="entry name" value="Integrin alpha, N-terminal"/>
    <property type="match status" value="1"/>
</dbReference>
<evidence type="ECO:0000256" key="2">
    <source>
        <dbReference type="SAM" id="MobiDB-lite"/>
    </source>
</evidence>
<gene>
    <name evidence="3" type="ORF">E6K81_16935</name>
</gene>
<name>A0A538TW37_UNCEI</name>
<dbReference type="InterPro" id="IPR028994">
    <property type="entry name" value="Integrin_alpha_N"/>
</dbReference>
<dbReference type="EMBL" id="VBPB01000409">
    <property type="protein sequence ID" value="TMQ67843.1"/>
    <property type="molecule type" value="Genomic_DNA"/>
</dbReference>
<evidence type="ECO:0000313" key="4">
    <source>
        <dbReference type="Proteomes" id="UP000319771"/>
    </source>
</evidence>
<dbReference type="Proteomes" id="UP000319771">
    <property type="component" value="Unassembled WGS sequence"/>
</dbReference>
<dbReference type="Pfam" id="PF13517">
    <property type="entry name" value="FG-GAP_3"/>
    <property type="match status" value="3"/>
</dbReference>
<dbReference type="Pfam" id="PF01839">
    <property type="entry name" value="FG-GAP"/>
    <property type="match status" value="1"/>
</dbReference>
<dbReference type="InterPro" id="IPR013517">
    <property type="entry name" value="FG-GAP"/>
</dbReference>
<sequence>MQTYYITRGRLIPILGAGILSCVLYTPASAMCPGPNFFAAATSYPTGANPTYVATGDFNGDGKADLVVADSYVSSGGAGSAIAVLLGHGNGSFDAPVLYPCVSRPRSIATGDFNGDAITDLAVTNQGAPYVSVFLGLGSGGVGNGTFASAVAYAAGAGPFHIRAADLNQDGITDLVVSNNSVAAVTVLVGEGKGGVGDGTFAAPVSYPLNNLSTGLAVADFDSDGILDLVATENYSGTIALLRGHGSGGVGDGTFAHAVHIAAGPEPFDITVHDFDGDGIADVAVANTSSGGIAIMRGNGTGGHGDGTFLAPSVLSSGNSAQAVPADVDQDGITDLIVTVAAAPGSIVVYRGQGTGLANAAEFAQPTTYPVGGDPIQTALVDLNGDTKPDLAVPNYFDDFISVLLAACVQDPRAPVLTAVRDVPHDQGGKVFVTWTRSSLDVQGGPVLNYRVWRRIPPGMIVDARAHRSGSRVPWTARWGPRSSTGRRSPRCPRSGFRAMGTRRRPPRIRSPRATRTPPSSSRRSPTTSTCSIRPTWTAATRWTTSHRSAPATSSAR</sequence>
<reference evidence="3 4" key="1">
    <citation type="journal article" date="2019" name="Nat. Microbiol.">
        <title>Mediterranean grassland soil C-N compound turnover is dependent on rainfall and depth, and is mediated by genomically divergent microorganisms.</title>
        <authorList>
            <person name="Diamond S."/>
            <person name="Andeer P.F."/>
            <person name="Li Z."/>
            <person name="Crits-Christoph A."/>
            <person name="Burstein D."/>
            <person name="Anantharaman K."/>
            <person name="Lane K.R."/>
            <person name="Thomas B.C."/>
            <person name="Pan C."/>
            <person name="Northen T.R."/>
            <person name="Banfield J.F."/>
        </authorList>
    </citation>
    <scope>NUCLEOTIDE SEQUENCE [LARGE SCALE GENOMIC DNA]</scope>
    <source>
        <strain evidence="3">WS_11</strain>
    </source>
</reference>